<evidence type="ECO:0000256" key="1">
    <source>
        <dbReference type="SAM" id="Coils"/>
    </source>
</evidence>
<reference evidence="4 5" key="1">
    <citation type="submission" date="2016-11" db="EMBL/GenBank/DDBJ databases">
        <authorList>
            <person name="Jaros S."/>
            <person name="Januszkiewicz K."/>
            <person name="Wedrychowicz H."/>
        </authorList>
    </citation>
    <scope>NUCLEOTIDE SEQUENCE [LARGE SCALE GENOMIC DNA]</scope>
    <source>
        <strain evidence="4 5">HD4</strain>
    </source>
</reference>
<dbReference type="RefSeq" id="WP_073091678.1">
    <property type="nucleotide sequence ID" value="NZ_FRBC01000025.1"/>
</dbReference>
<evidence type="ECO:0000313" key="4">
    <source>
        <dbReference type="EMBL" id="SHK93680.1"/>
    </source>
</evidence>
<proteinExistence type="predicted"/>
<protein>
    <submittedName>
        <fullName evidence="4">Uncharacterized protein</fullName>
    </submittedName>
</protein>
<dbReference type="AlphaFoldDB" id="A0A1M6WIV2"/>
<gene>
    <name evidence="4" type="ORF">SAMN05216582_12545</name>
</gene>
<keyword evidence="3" id="KW-1133">Transmembrane helix</keyword>
<organism evidence="4 5">
    <name type="scientific">Selenomonas ruminantium</name>
    <dbReference type="NCBI Taxonomy" id="971"/>
    <lineage>
        <taxon>Bacteria</taxon>
        <taxon>Bacillati</taxon>
        <taxon>Bacillota</taxon>
        <taxon>Negativicutes</taxon>
        <taxon>Selenomonadales</taxon>
        <taxon>Selenomonadaceae</taxon>
        <taxon>Selenomonas</taxon>
    </lineage>
</organism>
<keyword evidence="1" id="KW-0175">Coiled coil</keyword>
<accession>A0A1M6WIV2</accession>
<evidence type="ECO:0000256" key="3">
    <source>
        <dbReference type="SAM" id="Phobius"/>
    </source>
</evidence>
<feature type="region of interest" description="Disordered" evidence="2">
    <location>
        <begin position="1"/>
        <end position="71"/>
    </location>
</feature>
<keyword evidence="3" id="KW-0472">Membrane</keyword>
<dbReference type="OrthoDB" id="1664726at2"/>
<feature type="compositionally biased region" description="Polar residues" evidence="2">
    <location>
        <begin position="105"/>
        <end position="115"/>
    </location>
</feature>
<dbReference type="Proteomes" id="UP000184263">
    <property type="component" value="Unassembled WGS sequence"/>
</dbReference>
<feature type="region of interest" description="Disordered" evidence="2">
    <location>
        <begin position="138"/>
        <end position="164"/>
    </location>
</feature>
<feature type="transmembrane region" description="Helical" evidence="3">
    <location>
        <begin position="79"/>
        <end position="98"/>
    </location>
</feature>
<feature type="compositionally biased region" description="Basic and acidic residues" evidence="2">
    <location>
        <begin position="116"/>
        <end position="126"/>
    </location>
</feature>
<feature type="coiled-coil region" evidence="1">
    <location>
        <begin position="200"/>
        <end position="251"/>
    </location>
</feature>
<feature type="region of interest" description="Disordered" evidence="2">
    <location>
        <begin position="105"/>
        <end position="126"/>
    </location>
</feature>
<evidence type="ECO:0000313" key="5">
    <source>
        <dbReference type="Proteomes" id="UP000184263"/>
    </source>
</evidence>
<evidence type="ECO:0000256" key="2">
    <source>
        <dbReference type="SAM" id="MobiDB-lite"/>
    </source>
</evidence>
<feature type="compositionally biased region" description="Basic and acidic residues" evidence="2">
    <location>
        <begin position="138"/>
        <end position="153"/>
    </location>
</feature>
<dbReference type="EMBL" id="FRBC01000025">
    <property type="protein sequence ID" value="SHK93680.1"/>
    <property type="molecule type" value="Genomic_DNA"/>
</dbReference>
<sequence>MKQNDLDKTQLMPQLKESDTQPLPRVTEDTETIQPAFPQQMSKTEKPAGVRELPPEPALPRKEQVSSGTIFTPGRKRGLILAISFAVALLGGFLLAGYSQDQSEARQNQHAMEQQQFREREQKLADQEADLKARRQELERQKQELQSRERELEAQSSRAKGRNEAIQENMPDSAFGKLMDRVTGKEAKRKEQIQENEKVSAQADSDVAKLKQSIAEAQNMLDDVDAKLDTVAEMQQEASRIKAKAESAYVENKDVIDKAVHYVQIGADVLSDWLTTK</sequence>
<name>A0A1M6WIV2_SELRU</name>
<keyword evidence="3" id="KW-0812">Transmembrane</keyword>